<evidence type="ECO:0000313" key="2">
    <source>
        <dbReference type="Proteomes" id="UP000176377"/>
    </source>
</evidence>
<dbReference type="EMBL" id="MFLA01000032">
    <property type="protein sequence ID" value="OGG58634.1"/>
    <property type="molecule type" value="Genomic_DNA"/>
</dbReference>
<dbReference type="Proteomes" id="UP000176377">
    <property type="component" value="Unassembled WGS sequence"/>
</dbReference>
<protein>
    <submittedName>
        <fullName evidence="1">Uncharacterized protein</fullName>
    </submittedName>
</protein>
<proteinExistence type="predicted"/>
<sequence>MRTNRSSVVILIVILVITTHVLSKLVGDDVITIRVTGVVAVIGRLIHLADDPSSATGTTAEDEPFAT</sequence>
<organism evidence="1 2">
    <name type="scientific">Candidatus Kaiserbacteria bacterium RIFCSPHIGHO2_01_FULL_56_24</name>
    <dbReference type="NCBI Taxonomy" id="1798487"/>
    <lineage>
        <taxon>Bacteria</taxon>
        <taxon>Candidatus Kaiseribacteriota</taxon>
    </lineage>
</organism>
<comment type="caution">
    <text evidence="1">The sequence shown here is derived from an EMBL/GenBank/DDBJ whole genome shotgun (WGS) entry which is preliminary data.</text>
</comment>
<accession>A0A1F6DB45</accession>
<evidence type="ECO:0000313" key="1">
    <source>
        <dbReference type="EMBL" id="OGG58634.1"/>
    </source>
</evidence>
<dbReference type="AlphaFoldDB" id="A0A1F6DB45"/>
<reference evidence="1 2" key="1">
    <citation type="journal article" date="2016" name="Nat. Commun.">
        <title>Thousands of microbial genomes shed light on interconnected biogeochemical processes in an aquifer system.</title>
        <authorList>
            <person name="Anantharaman K."/>
            <person name="Brown C.T."/>
            <person name="Hug L.A."/>
            <person name="Sharon I."/>
            <person name="Castelle C.J."/>
            <person name="Probst A.J."/>
            <person name="Thomas B.C."/>
            <person name="Singh A."/>
            <person name="Wilkins M.J."/>
            <person name="Karaoz U."/>
            <person name="Brodie E.L."/>
            <person name="Williams K.H."/>
            <person name="Hubbard S.S."/>
            <person name="Banfield J.F."/>
        </authorList>
    </citation>
    <scope>NUCLEOTIDE SEQUENCE [LARGE SCALE GENOMIC DNA]</scope>
</reference>
<name>A0A1F6DB45_9BACT</name>
<gene>
    <name evidence="1" type="ORF">A2765_02835</name>
</gene>